<reference evidence="2" key="1">
    <citation type="submission" date="2021-02" db="EMBL/GenBank/DDBJ databases">
        <authorList>
            <person name="Steward A R."/>
        </authorList>
    </citation>
    <scope>NUCLEOTIDE SEQUENCE</scope>
</reference>
<keyword evidence="3" id="KW-1185">Reference proteome</keyword>
<accession>A0A821XFQ5</accession>
<dbReference type="Proteomes" id="UP000663880">
    <property type="component" value="Unassembled WGS sequence"/>
</dbReference>
<evidence type="ECO:0000256" key="1">
    <source>
        <dbReference type="SAM" id="MobiDB-lite"/>
    </source>
</evidence>
<sequence length="127" mass="15015">MHRIGRIKENKIKPVLISFANNWKKSEIIKMKRSLKDSYITKDFSKEILEKRRELKPKLIEERAKGNTAYIKYDQLIVKEGNPIKEKRKRDQLTSPDNQNQAKKTTVTSSSIIKENKKNAFDLMRPR</sequence>
<evidence type="ECO:0000313" key="3">
    <source>
        <dbReference type="Proteomes" id="UP000663880"/>
    </source>
</evidence>
<feature type="compositionally biased region" description="Basic and acidic residues" evidence="1">
    <location>
        <begin position="82"/>
        <end position="92"/>
    </location>
</feature>
<dbReference type="OrthoDB" id="6929744at2759"/>
<gene>
    <name evidence="2" type="ORF">PMACD_LOCUS14852</name>
</gene>
<dbReference type="EMBL" id="CAJOBZ010000068">
    <property type="protein sequence ID" value="CAF4942461.1"/>
    <property type="molecule type" value="Genomic_DNA"/>
</dbReference>
<name>A0A821XFQ5_9NEOP</name>
<evidence type="ECO:0000313" key="2">
    <source>
        <dbReference type="EMBL" id="CAF4942461.1"/>
    </source>
</evidence>
<feature type="region of interest" description="Disordered" evidence="1">
    <location>
        <begin position="82"/>
        <end position="111"/>
    </location>
</feature>
<protein>
    <submittedName>
        <fullName evidence="2">Uncharacterized protein</fullName>
    </submittedName>
</protein>
<feature type="compositionally biased region" description="Polar residues" evidence="1">
    <location>
        <begin position="93"/>
        <end position="111"/>
    </location>
</feature>
<dbReference type="AlphaFoldDB" id="A0A821XFQ5"/>
<organism evidence="2 3">
    <name type="scientific">Pieris macdunnoughi</name>
    <dbReference type="NCBI Taxonomy" id="345717"/>
    <lineage>
        <taxon>Eukaryota</taxon>
        <taxon>Metazoa</taxon>
        <taxon>Ecdysozoa</taxon>
        <taxon>Arthropoda</taxon>
        <taxon>Hexapoda</taxon>
        <taxon>Insecta</taxon>
        <taxon>Pterygota</taxon>
        <taxon>Neoptera</taxon>
        <taxon>Endopterygota</taxon>
        <taxon>Lepidoptera</taxon>
        <taxon>Glossata</taxon>
        <taxon>Ditrysia</taxon>
        <taxon>Papilionoidea</taxon>
        <taxon>Pieridae</taxon>
        <taxon>Pierinae</taxon>
        <taxon>Pieris</taxon>
    </lineage>
</organism>
<proteinExistence type="predicted"/>
<comment type="caution">
    <text evidence="2">The sequence shown here is derived from an EMBL/GenBank/DDBJ whole genome shotgun (WGS) entry which is preliminary data.</text>
</comment>